<proteinExistence type="predicted"/>
<dbReference type="AlphaFoldDB" id="A0A1M6R031"/>
<dbReference type="RefSeq" id="WP_073151294.1">
    <property type="nucleotide sequence ID" value="NZ_FRAG01000040.1"/>
</dbReference>
<dbReference type="InterPro" id="IPR003737">
    <property type="entry name" value="GlcNAc_PI_deacetylase-related"/>
</dbReference>
<protein>
    <submittedName>
        <fullName evidence="1">N-acetylglucosaminyl deacetylase, LmbE family</fullName>
    </submittedName>
</protein>
<dbReference type="Pfam" id="PF02585">
    <property type="entry name" value="PIG-L"/>
    <property type="match status" value="1"/>
</dbReference>
<evidence type="ECO:0000313" key="1">
    <source>
        <dbReference type="EMBL" id="SHK25736.1"/>
    </source>
</evidence>
<dbReference type="EMBL" id="FRAG01000040">
    <property type="protein sequence ID" value="SHK25736.1"/>
    <property type="molecule type" value="Genomic_DNA"/>
</dbReference>
<dbReference type="Proteomes" id="UP000184465">
    <property type="component" value="Unassembled WGS sequence"/>
</dbReference>
<keyword evidence="2" id="KW-1185">Reference proteome</keyword>
<organism evidence="1 2">
    <name type="scientific">Paramaledivibacter caminithermalis (strain DSM 15212 / CIP 107654 / DViRD3)</name>
    <name type="common">Clostridium caminithermale</name>
    <dbReference type="NCBI Taxonomy" id="1121301"/>
    <lineage>
        <taxon>Bacteria</taxon>
        <taxon>Bacillati</taxon>
        <taxon>Bacillota</taxon>
        <taxon>Clostridia</taxon>
        <taxon>Peptostreptococcales</taxon>
        <taxon>Caminicellaceae</taxon>
        <taxon>Paramaledivibacter</taxon>
    </lineage>
</organism>
<dbReference type="Gene3D" id="3.40.50.10320">
    <property type="entry name" value="LmbE-like"/>
    <property type="match status" value="1"/>
</dbReference>
<dbReference type="STRING" id="1121301.SAMN02745912_02793"/>
<reference evidence="1 2" key="1">
    <citation type="submission" date="2016-11" db="EMBL/GenBank/DDBJ databases">
        <authorList>
            <person name="Jaros S."/>
            <person name="Januszkiewicz K."/>
            <person name="Wedrychowicz H."/>
        </authorList>
    </citation>
    <scope>NUCLEOTIDE SEQUENCE [LARGE SCALE GENOMIC DNA]</scope>
    <source>
        <strain evidence="1 2">DSM 15212</strain>
    </source>
</reference>
<name>A0A1M6R031_PARC5</name>
<accession>A0A1M6R031</accession>
<sequence length="209" mass="24236">MPNDKHLFIAPHIDDEIIGCGGLILKLLSLQKKVKVVVVFGNSISKEETLIRRQEAEDISKYLGIEYIILDFEERKTIHFDVMVNELLKVILDFYPDSIYYPHSKESDFDHSLVNDVTNRACFLAENYSRGIKSNVISKRYLYEVWTPLEEFNFHINITNFIGEKKKLIAKYKSQQRNSNLINGTEGLNAYRGMQVGVDFAEVYKLKGY</sequence>
<dbReference type="OrthoDB" id="9815144at2"/>
<dbReference type="SUPFAM" id="SSF102588">
    <property type="entry name" value="LmbE-like"/>
    <property type="match status" value="1"/>
</dbReference>
<gene>
    <name evidence="1" type="ORF">SAMN02745912_02793</name>
</gene>
<dbReference type="InterPro" id="IPR024078">
    <property type="entry name" value="LmbE-like_dom_sf"/>
</dbReference>
<evidence type="ECO:0000313" key="2">
    <source>
        <dbReference type="Proteomes" id="UP000184465"/>
    </source>
</evidence>